<accession>A0A3D9UVT7</accession>
<dbReference type="PANTHER" id="PTHR43214">
    <property type="entry name" value="TWO-COMPONENT RESPONSE REGULATOR"/>
    <property type="match status" value="1"/>
</dbReference>
<dbReference type="GO" id="GO:0003677">
    <property type="term" value="F:DNA binding"/>
    <property type="evidence" value="ECO:0007669"/>
    <property type="project" value="UniProtKB-KW"/>
</dbReference>
<name>A0A3D9UVT7_9MICO</name>
<evidence type="ECO:0000259" key="2">
    <source>
        <dbReference type="SMART" id="SM00421"/>
    </source>
</evidence>
<dbReference type="SMART" id="SM00421">
    <property type="entry name" value="HTH_LUXR"/>
    <property type="match status" value="1"/>
</dbReference>
<gene>
    <name evidence="3" type="ORF">DFJ65_3165</name>
</gene>
<dbReference type="AlphaFoldDB" id="A0A3D9UVT7"/>
<dbReference type="SUPFAM" id="SSF46894">
    <property type="entry name" value="C-terminal effector domain of the bipartite response regulators"/>
    <property type="match status" value="1"/>
</dbReference>
<dbReference type="Pfam" id="PF00196">
    <property type="entry name" value="GerE"/>
    <property type="match status" value="1"/>
</dbReference>
<dbReference type="Gene3D" id="3.40.50.2300">
    <property type="match status" value="1"/>
</dbReference>
<protein>
    <submittedName>
        <fullName evidence="3">LuxR family two component transcriptional regulator</fullName>
    </submittedName>
</protein>
<evidence type="ECO:0000313" key="4">
    <source>
        <dbReference type="Proteomes" id="UP000256253"/>
    </source>
</evidence>
<dbReference type="RefSeq" id="WP_115923824.1">
    <property type="nucleotide sequence ID" value="NZ_QTUA01000001.1"/>
</dbReference>
<dbReference type="Proteomes" id="UP000256253">
    <property type="component" value="Unassembled WGS sequence"/>
</dbReference>
<dbReference type="EMBL" id="QTUA01000001">
    <property type="protein sequence ID" value="REF32070.1"/>
    <property type="molecule type" value="Genomic_DNA"/>
</dbReference>
<dbReference type="SUPFAM" id="SSF52172">
    <property type="entry name" value="CheY-like"/>
    <property type="match status" value="1"/>
</dbReference>
<dbReference type="InterPro" id="IPR039420">
    <property type="entry name" value="WalR-like"/>
</dbReference>
<dbReference type="InterPro" id="IPR011006">
    <property type="entry name" value="CheY-like_superfamily"/>
</dbReference>
<keyword evidence="1" id="KW-0238">DNA-binding</keyword>
<dbReference type="InterPro" id="IPR016032">
    <property type="entry name" value="Sig_transdc_resp-reg_C-effctor"/>
</dbReference>
<comment type="caution">
    <text evidence="3">The sequence shown here is derived from an EMBL/GenBank/DDBJ whole genome shotgun (WGS) entry which is preliminary data.</text>
</comment>
<organism evidence="3 4">
    <name type="scientific">Calidifontibacter indicus</name>
    <dbReference type="NCBI Taxonomy" id="419650"/>
    <lineage>
        <taxon>Bacteria</taxon>
        <taxon>Bacillati</taxon>
        <taxon>Actinomycetota</taxon>
        <taxon>Actinomycetes</taxon>
        <taxon>Micrococcales</taxon>
        <taxon>Dermacoccaceae</taxon>
        <taxon>Calidifontibacter</taxon>
    </lineage>
</organism>
<evidence type="ECO:0000256" key="1">
    <source>
        <dbReference type="ARBA" id="ARBA00023125"/>
    </source>
</evidence>
<dbReference type="InterPro" id="IPR000792">
    <property type="entry name" value="Tscrpt_reg_LuxR_C"/>
</dbReference>
<dbReference type="OrthoDB" id="3771852at2"/>
<proteinExistence type="predicted"/>
<keyword evidence="4" id="KW-1185">Reference proteome</keyword>
<feature type="domain" description="HTH luxR-type" evidence="2">
    <location>
        <begin position="122"/>
        <end position="181"/>
    </location>
</feature>
<reference evidence="3 4" key="1">
    <citation type="submission" date="2018-08" db="EMBL/GenBank/DDBJ databases">
        <title>Sequencing the genomes of 1000 actinobacteria strains.</title>
        <authorList>
            <person name="Klenk H.-P."/>
        </authorList>
    </citation>
    <scope>NUCLEOTIDE SEQUENCE [LARGE SCALE GENOMIC DNA]</scope>
    <source>
        <strain evidence="3 4">DSM 22967</strain>
    </source>
</reference>
<evidence type="ECO:0000313" key="3">
    <source>
        <dbReference type="EMBL" id="REF32070.1"/>
    </source>
</evidence>
<sequence>MATIAADPTQFSLDFLVCSIRDLDWSRTCQPDVLLLDIDLNDGSEPDENVSTLVGMGLKVLLFTSERRPAQLRKLVGLGAAGLALKSDSEEQIVEAIRQVAVGEFTTSSHLAEALLTDPGLMASLSPRELEVLEQLASGVPKKAIGNALDVPVSANTVETYFQRIAARYAALGRPVANIYGSLREATRDGHLDL</sequence>
<dbReference type="GO" id="GO:0006355">
    <property type="term" value="P:regulation of DNA-templated transcription"/>
    <property type="evidence" value="ECO:0007669"/>
    <property type="project" value="InterPro"/>
</dbReference>